<evidence type="ECO:0000256" key="4">
    <source>
        <dbReference type="ARBA" id="ARBA00023027"/>
    </source>
</evidence>
<proteinExistence type="inferred from homology"/>
<evidence type="ECO:0000256" key="3">
    <source>
        <dbReference type="ARBA" id="ARBA00022563"/>
    </source>
</evidence>
<comment type="cofactor">
    <cofactor evidence="1">
        <name>NAD(+)</name>
        <dbReference type="ChEBI" id="CHEBI:57540"/>
    </cofactor>
</comment>
<comment type="similarity">
    <text evidence="2">Belongs to the adenosylhomocysteinase family.</text>
</comment>
<evidence type="ECO:0000259" key="5">
    <source>
        <dbReference type="SMART" id="SM00997"/>
    </source>
</evidence>
<keyword evidence="6" id="KW-0378">Hydrolase</keyword>
<dbReference type="Pfam" id="PF05221">
    <property type="entry name" value="AdoHcyase"/>
    <property type="match status" value="1"/>
</dbReference>
<dbReference type="NCBIfam" id="NF004005">
    <property type="entry name" value="PRK05476.2-3"/>
    <property type="match status" value="1"/>
</dbReference>
<dbReference type="PANTHER" id="PTHR23420:SF0">
    <property type="entry name" value="ADENOSYLHOMOCYSTEINASE"/>
    <property type="match status" value="1"/>
</dbReference>
<comment type="caution">
    <text evidence="6">The sequence shown here is derived from an EMBL/GenBank/DDBJ whole genome shotgun (WGS) entry which is preliminary data.</text>
</comment>
<dbReference type="SMART" id="SM00997">
    <property type="entry name" value="AdoHcyase_NAD"/>
    <property type="match status" value="1"/>
</dbReference>
<evidence type="ECO:0000313" key="6">
    <source>
        <dbReference type="EMBL" id="MDH6181756.1"/>
    </source>
</evidence>
<dbReference type="EC" id="3.13.2.1" evidence="6"/>
<dbReference type="InterPro" id="IPR000043">
    <property type="entry name" value="Adenosylhomocysteinase-like"/>
</dbReference>
<evidence type="ECO:0000313" key="7">
    <source>
        <dbReference type="Proteomes" id="UP001160142"/>
    </source>
</evidence>
<dbReference type="InterPro" id="IPR036291">
    <property type="entry name" value="NAD(P)-bd_dom_sf"/>
</dbReference>
<dbReference type="Proteomes" id="UP001160142">
    <property type="component" value="Unassembled WGS sequence"/>
</dbReference>
<dbReference type="SMART" id="SM00996">
    <property type="entry name" value="AdoHcyase"/>
    <property type="match status" value="1"/>
</dbReference>
<dbReference type="SUPFAM" id="SSF51735">
    <property type="entry name" value="NAD(P)-binding Rossmann-fold domains"/>
    <property type="match status" value="1"/>
</dbReference>
<dbReference type="InterPro" id="IPR015878">
    <property type="entry name" value="Ado_hCys_hydrolase_NAD-bd"/>
</dbReference>
<organism evidence="6 7">
    <name type="scientific">Antiquaquibacter oligotrophicus</name>
    <dbReference type="NCBI Taxonomy" id="2880260"/>
    <lineage>
        <taxon>Bacteria</taxon>
        <taxon>Bacillati</taxon>
        <taxon>Actinomycetota</taxon>
        <taxon>Actinomycetes</taxon>
        <taxon>Micrococcales</taxon>
        <taxon>Microbacteriaceae</taxon>
        <taxon>Antiquaquibacter</taxon>
    </lineage>
</organism>
<dbReference type="PANTHER" id="PTHR23420">
    <property type="entry name" value="ADENOSYLHOMOCYSTEINASE"/>
    <property type="match status" value="1"/>
</dbReference>
<name>A0ABT6KP35_9MICO</name>
<evidence type="ECO:0000256" key="2">
    <source>
        <dbReference type="ARBA" id="ARBA00007122"/>
    </source>
</evidence>
<accession>A0ABT6KP35</accession>
<dbReference type="InterPro" id="IPR042172">
    <property type="entry name" value="Adenosylhomocyst_ase-like_sf"/>
</dbReference>
<reference evidence="6 7" key="1">
    <citation type="submission" date="2023-04" db="EMBL/GenBank/DDBJ databases">
        <title>Genome Encyclopedia of Bacteria and Archaea VI: Functional Genomics of Type Strains.</title>
        <authorList>
            <person name="Whitman W."/>
        </authorList>
    </citation>
    <scope>NUCLEOTIDE SEQUENCE [LARGE SCALE GENOMIC DNA]</scope>
    <source>
        <strain evidence="6 7">SG_E_30_P1</strain>
    </source>
</reference>
<evidence type="ECO:0000256" key="1">
    <source>
        <dbReference type="ARBA" id="ARBA00001911"/>
    </source>
</evidence>
<dbReference type="Gene3D" id="3.40.50.720">
    <property type="entry name" value="NAD(P)-binding Rossmann-like Domain"/>
    <property type="match status" value="1"/>
</dbReference>
<dbReference type="Gene3D" id="3.40.50.1480">
    <property type="entry name" value="Adenosylhomocysteinase-like"/>
    <property type="match status" value="1"/>
</dbReference>
<keyword evidence="3" id="KW-0554">One-carbon metabolism</keyword>
<keyword evidence="7" id="KW-1185">Reference proteome</keyword>
<gene>
    <name evidence="6" type="ORF">M2152_001938</name>
</gene>
<sequence length="400" mass="42512">MTDLAARGAARVEWIRSRMPLLAAAREQFATSRPFAGHLIGMSLHLEPKTAVLLETLAAGGAEVVATGNHGSTQDDVVAFLRGQGMTVHGARDDTLAQHHENVAAVAAARPSILLDNGADLAALAAESALAADALAVADPWNILGGTEETTSGGIRLREELAGRIPFPVIVINDSKLKAIGENRHAVGQSVVESFMRITNLMVPGRRFVVVGYGWCGSGVAHYLRALGGKVAVVETDELKAFEAAMDGYRVGSLEQLTEWGEVFITATGHPGILTQSFFEAVPSGAILANCGHFPWEIDVPALREYSTGETHLDDAIDRLDLPGGRHVILLADGRMMNLAGREPKGNSLESMDLGFLLQSLSLERVATGADTLVAGAQPVPDDLDREIARRMLAAMHAER</sequence>
<feature type="domain" description="S-adenosyl-L-homocysteine hydrolase NAD binding" evidence="5">
    <location>
        <begin position="183"/>
        <end position="344"/>
    </location>
</feature>
<keyword evidence="4" id="KW-0520">NAD</keyword>
<dbReference type="Pfam" id="PF00670">
    <property type="entry name" value="AdoHcyase_NAD"/>
    <property type="match status" value="1"/>
</dbReference>
<protein>
    <submittedName>
        <fullName evidence="6">Adenosylhomocysteinase</fullName>
        <ecNumber evidence="6">3.13.2.1</ecNumber>
    </submittedName>
</protein>
<dbReference type="GO" id="GO:0004013">
    <property type="term" value="F:adenosylhomocysteinase activity"/>
    <property type="evidence" value="ECO:0007669"/>
    <property type="project" value="UniProtKB-EC"/>
</dbReference>
<dbReference type="RefSeq" id="WP_322134060.1">
    <property type="nucleotide sequence ID" value="NZ_CP085036.1"/>
</dbReference>
<dbReference type="EMBL" id="JARXVQ010000001">
    <property type="protein sequence ID" value="MDH6181756.1"/>
    <property type="molecule type" value="Genomic_DNA"/>
</dbReference>
<dbReference type="SUPFAM" id="SSF52283">
    <property type="entry name" value="Formate/glycerate dehydrogenase catalytic domain-like"/>
    <property type="match status" value="1"/>
</dbReference>